<dbReference type="InterPro" id="IPR009235">
    <property type="entry name" value="AcMNPV_Orf146"/>
</dbReference>
<organism evidence="1 2">
    <name type="scientific">Rachiplusia nu nucleopolyhedrovirus</name>
    <dbReference type="NCBI Taxonomy" id="2605775"/>
    <lineage>
        <taxon>Viruses</taxon>
        <taxon>Viruses incertae sedis</taxon>
        <taxon>Naldaviricetes</taxon>
        <taxon>Lefavirales</taxon>
        <taxon>Baculoviridae</taxon>
        <taxon>Alphabaculovirus</taxon>
        <taxon>Alphabaculovirus ranus</taxon>
    </lineage>
</organism>
<reference evidence="1" key="1">
    <citation type="submission" date="2019-01" db="EMBL/GenBank/DDBJ databases">
        <authorList>
            <person name="Trentin L.B."/>
            <person name="Santos E.R."/>
            <person name="Silva L.A."/>
            <person name="Sosa-Gomez D.R."/>
            <person name="Ribeiro B.M."/>
            <person name="Ardisson-Araujo D.M.P."/>
        </authorList>
    </citation>
    <scope>NUCLEOTIDE SEQUENCE</scope>
    <source>
        <strain evidence="1">VPN54</strain>
    </source>
</reference>
<evidence type="ECO:0000313" key="2">
    <source>
        <dbReference type="Proteomes" id="UP000830719"/>
    </source>
</evidence>
<dbReference type="Pfam" id="PF05959">
    <property type="entry name" value="DUF884"/>
    <property type="match status" value="1"/>
</dbReference>
<accession>A0AAE6IQQ0</accession>
<gene>
    <name evidence="1" type="primary">ep23</name>
</gene>
<proteinExistence type="predicted"/>
<dbReference type="KEGG" id="vg:80538010"/>
<keyword evidence="2" id="KW-1185">Reference proteome</keyword>
<sequence length="206" mass="23108">MIVNLYYPSDINNNLITFSIFNAINSISITTFEINEAVPTYDLDNVPARTVTRLVSGYERARRSINIVMKCIRAPPADRSLLRNSYIVSCVRLPFVCVKLMMNKQFSRAVLPVVVDCNKEIQVWHIFGVAKNHEPGSLQKIKGVNVCQDGVEVYYDKELIVLSGNIPASFIAALSKTTTYVEDIGMAAFVYPFLSVNREDATIVTF</sequence>
<dbReference type="Proteomes" id="UP000830719">
    <property type="component" value="Segment"/>
</dbReference>
<dbReference type="RefSeq" id="YP_010799598.1">
    <property type="nucleotide sequence ID" value="NC_076682.1"/>
</dbReference>
<evidence type="ECO:0000313" key="1">
    <source>
        <dbReference type="EMBL" id="QEI03643.1"/>
    </source>
</evidence>
<dbReference type="EMBL" id="MK419956">
    <property type="protein sequence ID" value="QEI03643.1"/>
    <property type="molecule type" value="Genomic_DNA"/>
</dbReference>
<dbReference type="GeneID" id="80538010"/>
<protein>
    <submittedName>
        <fullName evidence="1">EP23</fullName>
    </submittedName>
</protein>
<name>A0AAE6IQQ0_9ABAC</name>